<protein>
    <submittedName>
        <fullName evidence="1">Uncharacterized protein</fullName>
    </submittedName>
</protein>
<evidence type="ECO:0000313" key="2">
    <source>
        <dbReference type="Proteomes" id="UP001603857"/>
    </source>
</evidence>
<dbReference type="AlphaFoldDB" id="A0ABD1MER6"/>
<reference evidence="1 2" key="1">
    <citation type="submission" date="2024-08" db="EMBL/GenBank/DDBJ databases">
        <title>Insights into the chromosomal genome structure of Flemingia macrophylla.</title>
        <authorList>
            <person name="Ding Y."/>
            <person name="Zhao Y."/>
            <person name="Bi W."/>
            <person name="Wu M."/>
            <person name="Zhao G."/>
            <person name="Gong Y."/>
            <person name="Li W."/>
            <person name="Zhang P."/>
        </authorList>
    </citation>
    <scope>NUCLEOTIDE SEQUENCE [LARGE SCALE GENOMIC DNA]</scope>
    <source>
        <strain evidence="1">DYQJB</strain>
        <tissue evidence="1">Leaf</tissue>
    </source>
</reference>
<gene>
    <name evidence="1" type="ORF">Fmac_015447</name>
</gene>
<keyword evidence="2" id="KW-1185">Reference proteome</keyword>
<proteinExistence type="predicted"/>
<comment type="caution">
    <text evidence="1">The sequence shown here is derived from an EMBL/GenBank/DDBJ whole genome shotgun (WGS) entry which is preliminary data.</text>
</comment>
<dbReference type="Proteomes" id="UP001603857">
    <property type="component" value="Unassembled WGS sequence"/>
</dbReference>
<evidence type="ECO:0000313" key="1">
    <source>
        <dbReference type="EMBL" id="KAL2334234.1"/>
    </source>
</evidence>
<name>A0ABD1MER6_9FABA</name>
<sequence length="56" mass="6366">MLDFDIYGKLENLSVVNLCCYALKRTCSNGGNMILSNLHLMLSELYLVLNARSRKL</sequence>
<dbReference type="EMBL" id="JBGMDY010000005">
    <property type="protein sequence ID" value="KAL2334234.1"/>
    <property type="molecule type" value="Genomic_DNA"/>
</dbReference>
<organism evidence="1 2">
    <name type="scientific">Flemingia macrophylla</name>
    <dbReference type="NCBI Taxonomy" id="520843"/>
    <lineage>
        <taxon>Eukaryota</taxon>
        <taxon>Viridiplantae</taxon>
        <taxon>Streptophyta</taxon>
        <taxon>Embryophyta</taxon>
        <taxon>Tracheophyta</taxon>
        <taxon>Spermatophyta</taxon>
        <taxon>Magnoliopsida</taxon>
        <taxon>eudicotyledons</taxon>
        <taxon>Gunneridae</taxon>
        <taxon>Pentapetalae</taxon>
        <taxon>rosids</taxon>
        <taxon>fabids</taxon>
        <taxon>Fabales</taxon>
        <taxon>Fabaceae</taxon>
        <taxon>Papilionoideae</taxon>
        <taxon>50 kb inversion clade</taxon>
        <taxon>NPAAA clade</taxon>
        <taxon>indigoferoid/millettioid clade</taxon>
        <taxon>Phaseoleae</taxon>
        <taxon>Flemingia</taxon>
    </lineage>
</organism>
<accession>A0ABD1MER6</accession>